<dbReference type="AlphaFoldDB" id="B7BE51"/>
<organism evidence="1 2">
    <name type="scientific">Parabacteroides johnsonii DSM 18315</name>
    <dbReference type="NCBI Taxonomy" id="537006"/>
    <lineage>
        <taxon>Bacteria</taxon>
        <taxon>Pseudomonadati</taxon>
        <taxon>Bacteroidota</taxon>
        <taxon>Bacteroidia</taxon>
        <taxon>Bacteroidales</taxon>
        <taxon>Tannerellaceae</taxon>
        <taxon>Parabacteroides</taxon>
    </lineage>
</organism>
<comment type="caution">
    <text evidence="1">The sequence shown here is derived from an EMBL/GenBank/DDBJ whole genome shotgun (WGS) entry which is preliminary data.</text>
</comment>
<protein>
    <submittedName>
        <fullName evidence="1">Uncharacterized protein</fullName>
    </submittedName>
</protein>
<reference evidence="1 2" key="2">
    <citation type="submission" date="2008-10" db="EMBL/GenBank/DDBJ databases">
        <authorList>
            <person name="Fulton L."/>
            <person name="Clifton S."/>
            <person name="Fulton B."/>
            <person name="Xu J."/>
            <person name="Minx P."/>
            <person name="Pepin K.H."/>
            <person name="Johnson M."/>
            <person name="Bhonagiri V."/>
            <person name="Nash W.E."/>
            <person name="Mardis E.R."/>
            <person name="Wilson R.K."/>
        </authorList>
    </citation>
    <scope>NUCLEOTIDE SEQUENCE [LARGE SCALE GENOMIC DNA]</scope>
    <source>
        <strain evidence="1 2">DSM 18315</strain>
    </source>
</reference>
<dbReference type="EMBL" id="ABYH01000351">
    <property type="protein sequence ID" value="EEC95332.1"/>
    <property type="molecule type" value="Genomic_DNA"/>
</dbReference>
<gene>
    <name evidence="1" type="ORF">PRABACTJOHN_03328</name>
</gene>
<name>B7BE51_9BACT</name>
<accession>B7BE51</accession>
<reference evidence="1 2" key="1">
    <citation type="submission" date="2008-10" db="EMBL/GenBank/DDBJ databases">
        <title>Draft genome sequence of Parabacteroides johnsonii (DSM 18315).</title>
        <authorList>
            <person name="Sudarsanam P."/>
            <person name="Ley R."/>
            <person name="Guruge J."/>
            <person name="Turnbaugh P.J."/>
            <person name="Mahowald M."/>
            <person name="Liep D."/>
            <person name="Gordon J."/>
        </authorList>
    </citation>
    <scope>NUCLEOTIDE SEQUENCE [LARGE SCALE GENOMIC DNA]</scope>
    <source>
        <strain evidence="1 2">DSM 18315</strain>
    </source>
</reference>
<dbReference type="Proteomes" id="UP000005510">
    <property type="component" value="Unassembled WGS sequence"/>
</dbReference>
<dbReference type="STRING" id="537006.PRABACTJOHN_03328"/>
<evidence type="ECO:0000313" key="1">
    <source>
        <dbReference type="EMBL" id="EEC95332.1"/>
    </source>
</evidence>
<evidence type="ECO:0000313" key="2">
    <source>
        <dbReference type="Proteomes" id="UP000005510"/>
    </source>
</evidence>
<dbReference type="HOGENOM" id="CLU_214454_0_0_10"/>
<proteinExistence type="predicted"/>
<sequence>MFLSYMSYVFGKIVVYSVISGSDYIIAVTDYIIAATDFIITVGDYRIY</sequence>